<comment type="similarity">
    <text evidence="1">Belongs to the plant acyltransferase family.</text>
</comment>
<dbReference type="GO" id="GO:0016747">
    <property type="term" value="F:acyltransferase activity, transferring groups other than amino-acyl groups"/>
    <property type="evidence" value="ECO:0007669"/>
    <property type="project" value="TreeGrafter"/>
</dbReference>
<dbReference type="SUPFAM" id="SSF52777">
    <property type="entry name" value="CoA-dependent acyltransferases"/>
    <property type="match status" value="1"/>
</dbReference>
<dbReference type="InterPro" id="IPR023213">
    <property type="entry name" value="CAT-like_dom_sf"/>
</dbReference>
<reference evidence="3 4" key="1">
    <citation type="journal article" date="2018" name="Plant J.">
        <title>Genome sequences of Chlorella sorokiniana UTEX 1602 and Micractinium conductrix SAG 241.80: implications to maltose excretion by a green alga.</title>
        <authorList>
            <person name="Arriola M.B."/>
            <person name="Velmurugan N."/>
            <person name="Zhang Y."/>
            <person name="Plunkett M.H."/>
            <person name="Hondzo H."/>
            <person name="Barney B.M."/>
        </authorList>
    </citation>
    <scope>NUCLEOTIDE SEQUENCE [LARGE SCALE GENOMIC DNA]</scope>
    <source>
        <strain evidence="4">UTEX 1602</strain>
    </source>
</reference>
<dbReference type="Pfam" id="PF02458">
    <property type="entry name" value="Transferase"/>
    <property type="match status" value="1"/>
</dbReference>
<name>A0A2P6TD69_CHLSO</name>
<dbReference type="Gene3D" id="3.30.559.10">
    <property type="entry name" value="Chloramphenicol acetyltransferase-like domain"/>
    <property type="match status" value="2"/>
</dbReference>
<dbReference type="Proteomes" id="UP000239899">
    <property type="component" value="Unassembled WGS sequence"/>
</dbReference>
<proteinExistence type="inferred from homology"/>
<keyword evidence="4" id="KW-1185">Reference proteome</keyword>
<sequence length="501" mass="53091">MKAPGAPFSLEVVSNSVIKPRAAGGSNGKNGASGGGSGGGTTPLSVFDATIVATSIGRAISFPAPIDPKTLAAALQQTVDDLPFLAGRFGGLKKLRLDSLAIQHTGEGVPFTVVRAEGASLAVLEPEHWPRSGVTIAQPAWPWYLERMDVGKKLLSGQEPLMRVRLTQLDDGSVLGFTFCHSLFDGTRWPAFASHLAARYVAAAGGQQPGKEQLLRPCDRRQLSVEHMKAQLLGEGAGTWVAPKTHVRASLLGYWHLFKLLMANNRQTMDLLLLHIPQKQVAALKQMAADGTDLPITSGDAVQAAAALLMHTADGRPLLPVAPKHLAVIVQLPAPESYFGNGCRLLRASMPAGTPQPAAHDAPAALRALASAIRKATAAFRTSPEEQLKAMADTEALAAAPAPRMLAFLASKRRPLLTCSLNYVPAQPKMDLGLGTAALVDRELTHPLARGMVVIRGAEQQPYSDGLLVQLCVSPQAAKRLRQHPLLKTLLPLATWVGSDA</sequence>
<evidence type="ECO:0000256" key="1">
    <source>
        <dbReference type="ARBA" id="ARBA00009861"/>
    </source>
</evidence>
<protein>
    <submittedName>
        <fullName evidence="3">Acetyltransferase isoform X2 isoform B</fullName>
    </submittedName>
</protein>
<comment type="caution">
    <text evidence="3">The sequence shown here is derived from an EMBL/GenBank/DDBJ whole genome shotgun (WGS) entry which is preliminary data.</text>
</comment>
<dbReference type="InterPro" id="IPR050317">
    <property type="entry name" value="Plant_Fungal_Acyltransferase"/>
</dbReference>
<dbReference type="GO" id="GO:0044550">
    <property type="term" value="P:secondary metabolite biosynthetic process"/>
    <property type="evidence" value="ECO:0007669"/>
    <property type="project" value="TreeGrafter"/>
</dbReference>
<dbReference type="AlphaFoldDB" id="A0A2P6TD69"/>
<gene>
    <name evidence="3" type="ORF">C2E21_8926</name>
</gene>
<keyword evidence="2" id="KW-0808">Transferase</keyword>
<dbReference type="OrthoDB" id="552066at2759"/>
<dbReference type="PANTHER" id="PTHR31642">
    <property type="entry name" value="TRICHOTHECENE 3-O-ACETYLTRANSFERASE"/>
    <property type="match status" value="1"/>
</dbReference>
<accession>A0A2P6TD69</accession>
<evidence type="ECO:0000256" key="2">
    <source>
        <dbReference type="ARBA" id="ARBA00022679"/>
    </source>
</evidence>
<dbReference type="EMBL" id="LHPG02000023">
    <property type="protein sequence ID" value="PRW20582.1"/>
    <property type="molecule type" value="Genomic_DNA"/>
</dbReference>
<dbReference type="PANTHER" id="PTHR31642:SF310">
    <property type="entry name" value="FATTY ALCOHOL:CAFFEOYL-COA ACYLTRANSFERASE"/>
    <property type="match status" value="1"/>
</dbReference>
<organism evidence="3 4">
    <name type="scientific">Chlorella sorokiniana</name>
    <name type="common">Freshwater green alga</name>
    <dbReference type="NCBI Taxonomy" id="3076"/>
    <lineage>
        <taxon>Eukaryota</taxon>
        <taxon>Viridiplantae</taxon>
        <taxon>Chlorophyta</taxon>
        <taxon>core chlorophytes</taxon>
        <taxon>Trebouxiophyceae</taxon>
        <taxon>Chlorellales</taxon>
        <taxon>Chlorellaceae</taxon>
        <taxon>Chlorella clade</taxon>
        <taxon>Chlorella</taxon>
    </lineage>
</organism>
<evidence type="ECO:0000313" key="4">
    <source>
        <dbReference type="Proteomes" id="UP000239899"/>
    </source>
</evidence>
<evidence type="ECO:0000313" key="3">
    <source>
        <dbReference type="EMBL" id="PRW20582.1"/>
    </source>
</evidence>